<dbReference type="OrthoDB" id="341259at2759"/>
<accession>A0A5N7BA06</accession>
<feature type="repeat" description="ANK" evidence="3">
    <location>
        <begin position="264"/>
        <end position="296"/>
    </location>
</feature>
<evidence type="ECO:0000256" key="1">
    <source>
        <dbReference type="ARBA" id="ARBA00022737"/>
    </source>
</evidence>
<evidence type="ECO:0000313" key="6">
    <source>
        <dbReference type="Proteomes" id="UP000326198"/>
    </source>
</evidence>
<feature type="repeat" description="ANK" evidence="3">
    <location>
        <begin position="89"/>
        <end position="117"/>
    </location>
</feature>
<evidence type="ECO:0000256" key="4">
    <source>
        <dbReference type="SAM" id="MobiDB-lite"/>
    </source>
</evidence>
<evidence type="ECO:0000313" key="5">
    <source>
        <dbReference type="EMBL" id="KAE8378568.1"/>
    </source>
</evidence>
<dbReference type="Proteomes" id="UP000326198">
    <property type="component" value="Unassembled WGS sequence"/>
</dbReference>
<dbReference type="SUPFAM" id="SSF48403">
    <property type="entry name" value="Ankyrin repeat"/>
    <property type="match status" value="1"/>
</dbReference>
<dbReference type="SMART" id="SM00248">
    <property type="entry name" value="ANK"/>
    <property type="match status" value="9"/>
</dbReference>
<dbReference type="PROSITE" id="PS50088">
    <property type="entry name" value="ANK_REPEAT"/>
    <property type="match status" value="5"/>
</dbReference>
<protein>
    <submittedName>
        <fullName evidence="5">Ankyrin repeat-containing domain protein</fullName>
    </submittedName>
</protein>
<dbReference type="InterPro" id="IPR002110">
    <property type="entry name" value="Ankyrin_rpt"/>
</dbReference>
<evidence type="ECO:0000256" key="3">
    <source>
        <dbReference type="PROSITE-ProRule" id="PRU00023"/>
    </source>
</evidence>
<dbReference type="PANTHER" id="PTHR24198:SF165">
    <property type="entry name" value="ANKYRIN REPEAT-CONTAINING PROTEIN-RELATED"/>
    <property type="match status" value="1"/>
</dbReference>
<feature type="compositionally biased region" description="Acidic residues" evidence="4">
    <location>
        <begin position="391"/>
        <end position="405"/>
    </location>
</feature>
<dbReference type="Gene3D" id="1.25.40.20">
    <property type="entry name" value="Ankyrin repeat-containing domain"/>
    <property type="match status" value="3"/>
</dbReference>
<reference evidence="5 6" key="1">
    <citation type="submission" date="2019-04" db="EMBL/GenBank/DDBJ databases">
        <title>Friends and foes A comparative genomics studyof 23 Aspergillus species from section Flavi.</title>
        <authorList>
            <consortium name="DOE Joint Genome Institute"/>
            <person name="Kjaerbolling I."/>
            <person name="Vesth T."/>
            <person name="Frisvad J.C."/>
            <person name="Nybo J.L."/>
            <person name="Theobald S."/>
            <person name="Kildgaard S."/>
            <person name="Isbrandt T."/>
            <person name="Kuo A."/>
            <person name="Sato A."/>
            <person name="Lyhne E.K."/>
            <person name="Kogle M.E."/>
            <person name="Wiebenga A."/>
            <person name="Kun R.S."/>
            <person name="Lubbers R.J."/>
            <person name="Makela M.R."/>
            <person name="Barry K."/>
            <person name="Chovatia M."/>
            <person name="Clum A."/>
            <person name="Daum C."/>
            <person name="Haridas S."/>
            <person name="He G."/>
            <person name="LaButti K."/>
            <person name="Lipzen A."/>
            <person name="Mondo S."/>
            <person name="Riley R."/>
            <person name="Salamov A."/>
            <person name="Simmons B.A."/>
            <person name="Magnuson J.K."/>
            <person name="Henrissat B."/>
            <person name="Mortensen U.H."/>
            <person name="Larsen T.O."/>
            <person name="Devries R.P."/>
            <person name="Grigoriev I.V."/>
            <person name="Machida M."/>
            <person name="Baker S.E."/>
            <person name="Andersen M.R."/>
        </authorList>
    </citation>
    <scope>NUCLEOTIDE SEQUENCE [LARGE SCALE GENOMIC DNA]</scope>
    <source>
        <strain evidence="5 6">IBT 29228</strain>
    </source>
</reference>
<gene>
    <name evidence="5" type="ORF">BDV26DRAFT_280972</name>
</gene>
<feature type="repeat" description="ANK" evidence="3">
    <location>
        <begin position="190"/>
        <end position="222"/>
    </location>
</feature>
<feature type="region of interest" description="Disordered" evidence="4">
    <location>
        <begin position="391"/>
        <end position="424"/>
    </location>
</feature>
<dbReference type="InterPro" id="IPR036770">
    <property type="entry name" value="Ankyrin_rpt-contain_sf"/>
</dbReference>
<sequence length="628" mass="69926">MFAAVCGHKEMAELLVSHGADMGRWTGHSTPLLEAIDHGHTEVAEYFLMNSADFDINRQFYIYCPIEHAAHDGYVDIVKLLLRYGVDPNGFPALIAATARGHVEVSRVLLEAGASIEKIYPEGGKNQDAFFSAAGFNRPAAVALLIEYGASLERRDVRGRTPLIFAAQCQSLEAVEVLLRHGAKANALVHGCTALSFAIDEGSVPMTKLLLENGADVAITHDQPSDNVSFLLRVMNRRHDPEVIAAMMKLLLNHGADPNDCDRKGRTPLFFATMRHDLEMMRLLLAHGANPNRDDEKIDLLSWAFLKGHEDINLKMTEESISAQGPTPWTAVLPLAQTASALQPPATQTSQDDYYYHVYKFGEPDQAWLECLSQEPPSSDDDEMLLECADFADEEPPPPDGDEEYFPSGHELESPYGDAPSNDNATDDSMLLDTSSYFSVSAEGEEEQKVSGDCHDGMEKLDETVIEEIETKTLLALSMEAFMKIAPIRSMMGSLTQQELADIVWKVFELDKFQATEHKWTAYNIEHSHPSSELKNVIQCHLTDRISWPGKETTRILTSDCTDIGPRLHKKDKSALVELLQTLSNVHTAKLYAILERQIQALPDETRQQIYTEAHHLLNGLDTRELWG</sequence>
<name>A0A5N7BA06_9EURO</name>
<dbReference type="Pfam" id="PF12796">
    <property type="entry name" value="Ank_2"/>
    <property type="match status" value="4"/>
</dbReference>
<dbReference type="EMBL" id="ML736206">
    <property type="protein sequence ID" value="KAE8378568.1"/>
    <property type="molecule type" value="Genomic_DNA"/>
</dbReference>
<feature type="repeat" description="ANK" evidence="3">
    <location>
        <begin position="27"/>
        <end position="59"/>
    </location>
</feature>
<dbReference type="PROSITE" id="PS50297">
    <property type="entry name" value="ANK_REP_REGION"/>
    <property type="match status" value="4"/>
</dbReference>
<feature type="repeat" description="ANK" evidence="3">
    <location>
        <begin position="158"/>
        <end position="190"/>
    </location>
</feature>
<keyword evidence="2 3" id="KW-0040">ANK repeat</keyword>
<keyword evidence="1" id="KW-0677">Repeat</keyword>
<keyword evidence="6" id="KW-1185">Reference proteome</keyword>
<evidence type="ECO:0000256" key="2">
    <source>
        <dbReference type="ARBA" id="ARBA00023043"/>
    </source>
</evidence>
<dbReference type="PANTHER" id="PTHR24198">
    <property type="entry name" value="ANKYRIN REPEAT AND PROTEIN KINASE DOMAIN-CONTAINING PROTEIN"/>
    <property type="match status" value="1"/>
</dbReference>
<proteinExistence type="predicted"/>
<dbReference type="AlphaFoldDB" id="A0A5N7BA06"/>
<organism evidence="5 6">
    <name type="scientific">Aspergillus bertholletiae</name>
    <dbReference type="NCBI Taxonomy" id="1226010"/>
    <lineage>
        <taxon>Eukaryota</taxon>
        <taxon>Fungi</taxon>
        <taxon>Dikarya</taxon>
        <taxon>Ascomycota</taxon>
        <taxon>Pezizomycotina</taxon>
        <taxon>Eurotiomycetes</taxon>
        <taxon>Eurotiomycetidae</taxon>
        <taxon>Eurotiales</taxon>
        <taxon>Aspergillaceae</taxon>
        <taxon>Aspergillus</taxon>
        <taxon>Aspergillus subgen. Circumdati</taxon>
    </lineage>
</organism>